<name>A0ACC0Z769_9ROSI</name>
<dbReference type="EMBL" id="CM047738">
    <property type="protein sequence ID" value="KAJ0047046.1"/>
    <property type="molecule type" value="Genomic_DNA"/>
</dbReference>
<evidence type="ECO:0000313" key="2">
    <source>
        <dbReference type="Proteomes" id="UP001163603"/>
    </source>
</evidence>
<proteinExistence type="predicted"/>
<sequence length="64" mass="7431">MLSEVIRSALGYPAFTVGTITGTLEVHLFQSSRTKKRSSQYSNAHTVYKYINFLFINKRMERLE</sequence>
<protein>
    <submittedName>
        <fullName evidence="1">Uncharacterized protein</fullName>
    </submittedName>
</protein>
<dbReference type="Proteomes" id="UP001163603">
    <property type="component" value="Chromosome 3"/>
</dbReference>
<comment type="caution">
    <text evidence="1">The sequence shown here is derived from an EMBL/GenBank/DDBJ whole genome shotgun (WGS) entry which is preliminary data.</text>
</comment>
<gene>
    <name evidence="1" type="ORF">Pint_04939</name>
</gene>
<reference evidence="2" key="1">
    <citation type="journal article" date="2023" name="G3 (Bethesda)">
        <title>Genome assembly and association tests identify interacting loci associated with vigor, precocity, and sex in interspecific pistachio rootstocks.</title>
        <authorList>
            <person name="Palmer W."/>
            <person name="Jacygrad E."/>
            <person name="Sagayaradj S."/>
            <person name="Cavanaugh K."/>
            <person name="Han R."/>
            <person name="Bertier L."/>
            <person name="Beede B."/>
            <person name="Kafkas S."/>
            <person name="Golino D."/>
            <person name="Preece J."/>
            <person name="Michelmore R."/>
        </authorList>
    </citation>
    <scope>NUCLEOTIDE SEQUENCE [LARGE SCALE GENOMIC DNA]</scope>
</reference>
<accession>A0ACC0Z769</accession>
<evidence type="ECO:0000313" key="1">
    <source>
        <dbReference type="EMBL" id="KAJ0047046.1"/>
    </source>
</evidence>
<keyword evidence="2" id="KW-1185">Reference proteome</keyword>
<organism evidence="1 2">
    <name type="scientific">Pistacia integerrima</name>
    <dbReference type="NCBI Taxonomy" id="434235"/>
    <lineage>
        <taxon>Eukaryota</taxon>
        <taxon>Viridiplantae</taxon>
        <taxon>Streptophyta</taxon>
        <taxon>Embryophyta</taxon>
        <taxon>Tracheophyta</taxon>
        <taxon>Spermatophyta</taxon>
        <taxon>Magnoliopsida</taxon>
        <taxon>eudicotyledons</taxon>
        <taxon>Gunneridae</taxon>
        <taxon>Pentapetalae</taxon>
        <taxon>rosids</taxon>
        <taxon>malvids</taxon>
        <taxon>Sapindales</taxon>
        <taxon>Anacardiaceae</taxon>
        <taxon>Pistacia</taxon>
    </lineage>
</organism>